<dbReference type="SUPFAM" id="SSF52047">
    <property type="entry name" value="RNI-like"/>
    <property type="match status" value="2"/>
</dbReference>
<dbReference type="InterPro" id="IPR006553">
    <property type="entry name" value="Leu-rich_rpt_Cys-con_subtyp"/>
</dbReference>
<proteinExistence type="predicted"/>
<reference evidence="1 2" key="1">
    <citation type="journal article" date="2021" name="Commun. Biol.">
        <title>The genome of Shorea leprosula (Dipterocarpaceae) highlights the ecological relevance of drought in aseasonal tropical rainforests.</title>
        <authorList>
            <person name="Ng K.K.S."/>
            <person name="Kobayashi M.J."/>
            <person name="Fawcett J.A."/>
            <person name="Hatakeyama M."/>
            <person name="Paape T."/>
            <person name="Ng C.H."/>
            <person name="Ang C.C."/>
            <person name="Tnah L.H."/>
            <person name="Lee C.T."/>
            <person name="Nishiyama T."/>
            <person name="Sese J."/>
            <person name="O'Brien M.J."/>
            <person name="Copetti D."/>
            <person name="Mohd Noor M.I."/>
            <person name="Ong R.C."/>
            <person name="Putra M."/>
            <person name="Sireger I.Z."/>
            <person name="Indrioko S."/>
            <person name="Kosugi Y."/>
            <person name="Izuno A."/>
            <person name="Isagi Y."/>
            <person name="Lee S.L."/>
            <person name="Shimizu K.K."/>
        </authorList>
    </citation>
    <scope>NUCLEOTIDE SEQUENCE [LARGE SCALE GENOMIC DNA]</scope>
    <source>
        <strain evidence="1">214</strain>
    </source>
</reference>
<dbReference type="GO" id="GO:0019005">
    <property type="term" value="C:SCF ubiquitin ligase complex"/>
    <property type="evidence" value="ECO:0007669"/>
    <property type="project" value="TreeGrafter"/>
</dbReference>
<dbReference type="EMBL" id="BPVZ01000123">
    <property type="protein sequence ID" value="GKV37524.1"/>
    <property type="molecule type" value="Genomic_DNA"/>
</dbReference>
<dbReference type="InterPro" id="IPR032675">
    <property type="entry name" value="LRR_dom_sf"/>
</dbReference>
<organism evidence="1 2">
    <name type="scientific">Rubroshorea leprosula</name>
    <dbReference type="NCBI Taxonomy" id="152421"/>
    <lineage>
        <taxon>Eukaryota</taxon>
        <taxon>Viridiplantae</taxon>
        <taxon>Streptophyta</taxon>
        <taxon>Embryophyta</taxon>
        <taxon>Tracheophyta</taxon>
        <taxon>Spermatophyta</taxon>
        <taxon>Magnoliopsida</taxon>
        <taxon>eudicotyledons</taxon>
        <taxon>Gunneridae</taxon>
        <taxon>Pentapetalae</taxon>
        <taxon>rosids</taxon>
        <taxon>malvids</taxon>
        <taxon>Malvales</taxon>
        <taxon>Dipterocarpaceae</taxon>
        <taxon>Rubroshorea</taxon>
    </lineage>
</organism>
<keyword evidence="2" id="KW-1185">Reference proteome</keyword>
<dbReference type="Gene3D" id="3.80.10.10">
    <property type="entry name" value="Ribonuclease Inhibitor"/>
    <property type="match status" value="2"/>
</dbReference>
<dbReference type="AlphaFoldDB" id="A0AAV5LKX3"/>
<evidence type="ECO:0000313" key="2">
    <source>
        <dbReference type="Proteomes" id="UP001054252"/>
    </source>
</evidence>
<dbReference type="Proteomes" id="UP001054252">
    <property type="component" value="Unassembled WGS sequence"/>
</dbReference>
<dbReference type="GO" id="GO:0031146">
    <property type="term" value="P:SCF-dependent proteasomal ubiquitin-dependent protein catabolic process"/>
    <property type="evidence" value="ECO:0007669"/>
    <property type="project" value="TreeGrafter"/>
</dbReference>
<name>A0AAV5LKX3_9ROSI</name>
<sequence length="481" mass="52886">MLAPDMDLLNISDFCASLCYVNIKGCISITDNGIASFIHRCSNLHSIIVCLTSFGMNSIQALCSSDPSFSNSMTSHFGKKYSFSLASNLQILHMGGCKGVDQASLLEVISQTQMMKSLCLGDTHLADDALYSFLGSSLEMLDVSNTVISGAALTHVVRRNPGLKSLNVSGCKNLLQQEISVKEEKFSSSYSCGELFIELGKTCRLEEIVVGWGLSYFSLEALKPAILSLRAITVGLGGSLPEDALKLLPASCPLLESLILNFQVISDSIMMNLIASLRQLQILALCYCFGDISISSFKLSMPNLRKLRLQRVTPWMDNKDLVCLTQNCPKLIELSLKGCPLLNSDSQQIISSGWPGLISIHLEDCGEVTANGISSLFNCIALEDLLLRHTGTGIPKNFILDAASRMSTLRQLAIDLCDACKGEYDIPEDCSDSYSLRTIKITRCKLQRDNFGFRRKPMHKETLVLLHNTKNLVRKLVKERL</sequence>
<protein>
    <submittedName>
        <fullName evidence="1">Uncharacterized protein</fullName>
    </submittedName>
</protein>
<comment type="caution">
    <text evidence="1">The sequence shown here is derived from an EMBL/GenBank/DDBJ whole genome shotgun (WGS) entry which is preliminary data.</text>
</comment>
<dbReference type="PANTHER" id="PTHR13318">
    <property type="entry name" value="PARTNER OF PAIRED, ISOFORM B-RELATED"/>
    <property type="match status" value="1"/>
</dbReference>
<dbReference type="SMART" id="SM00367">
    <property type="entry name" value="LRR_CC"/>
    <property type="match status" value="5"/>
</dbReference>
<gene>
    <name evidence="1" type="ORF">SLEP1_g45547</name>
</gene>
<accession>A0AAV5LKX3</accession>
<evidence type="ECO:0000313" key="1">
    <source>
        <dbReference type="EMBL" id="GKV37524.1"/>
    </source>
</evidence>